<evidence type="ECO:0000313" key="3">
    <source>
        <dbReference type="EMBL" id="PVI02279.1"/>
    </source>
</evidence>
<keyword evidence="2" id="KW-0812">Transmembrane</keyword>
<protein>
    <submittedName>
        <fullName evidence="3">Uncharacterized protein</fullName>
    </submittedName>
</protein>
<dbReference type="AlphaFoldDB" id="A0A2V1DVY4"/>
<dbReference type="OrthoDB" id="3641893at2759"/>
<organism evidence="3 4">
    <name type="scientific">Periconia macrospinosa</name>
    <dbReference type="NCBI Taxonomy" id="97972"/>
    <lineage>
        <taxon>Eukaryota</taxon>
        <taxon>Fungi</taxon>
        <taxon>Dikarya</taxon>
        <taxon>Ascomycota</taxon>
        <taxon>Pezizomycotina</taxon>
        <taxon>Dothideomycetes</taxon>
        <taxon>Pleosporomycetidae</taxon>
        <taxon>Pleosporales</taxon>
        <taxon>Massarineae</taxon>
        <taxon>Periconiaceae</taxon>
        <taxon>Periconia</taxon>
    </lineage>
</organism>
<name>A0A2V1DVY4_9PLEO</name>
<feature type="transmembrane region" description="Helical" evidence="2">
    <location>
        <begin position="31"/>
        <end position="53"/>
    </location>
</feature>
<dbReference type="Proteomes" id="UP000244855">
    <property type="component" value="Unassembled WGS sequence"/>
</dbReference>
<evidence type="ECO:0000313" key="4">
    <source>
        <dbReference type="Proteomes" id="UP000244855"/>
    </source>
</evidence>
<accession>A0A2V1DVY4</accession>
<reference evidence="3 4" key="1">
    <citation type="journal article" date="2018" name="Sci. Rep.">
        <title>Comparative genomics provides insights into the lifestyle and reveals functional heterogeneity of dark septate endophytic fungi.</title>
        <authorList>
            <person name="Knapp D.G."/>
            <person name="Nemeth J.B."/>
            <person name="Barry K."/>
            <person name="Hainaut M."/>
            <person name="Henrissat B."/>
            <person name="Johnson J."/>
            <person name="Kuo A."/>
            <person name="Lim J.H.P."/>
            <person name="Lipzen A."/>
            <person name="Nolan M."/>
            <person name="Ohm R.A."/>
            <person name="Tamas L."/>
            <person name="Grigoriev I.V."/>
            <person name="Spatafora J.W."/>
            <person name="Nagy L.G."/>
            <person name="Kovacs G.M."/>
        </authorList>
    </citation>
    <scope>NUCLEOTIDE SEQUENCE [LARGE SCALE GENOMIC DNA]</scope>
    <source>
        <strain evidence="3 4">DSE2036</strain>
    </source>
</reference>
<evidence type="ECO:0000256" key="2">
    <source>
        <dbReference type="SAM" id="Phobius"/>
    </source>
</evidence>
<gene>
    <name evidence="3" type="ORF">DM02DRAFT_653745</name>
</gene>
<keyword evidence="4" id="KW-1185">Reference proteome</keyword>
<sequence length="112" mass="12388">MAPTTSLTPPHIFTKRDGAGLDLSISAWPSILLIIAIAGFVMVMIYAIARFWVKQDDPVKELPAAQADYMREVRARNLDGLMAEAASARYRRESTRTDTQSYVSAAGLSERK</sequence>
<evidence type="ECO:0000256" key="1">
    <source>
        <dbReference type="SAM" id="MobiDB-lite"/>
    </source>
</evidence>
<proteinExistence type="predicted"/>
<keyword evidence="2" id="KW-1133">Transmembrane helix</keyword>
<feature type="region of interest" description="Disordered" evidence="1">
    <location>
        <begin position="89"/>
        <end position="112"/>
    </location>
</feature>
<dbReference type="EMBL" id="KZ805345">
    <property type="protein sequence ID" value="PVI02279.1"/>
    <property type="molecule type" value="Genomic_DNA"/>
</dbReference>
<keyword evidence="2" id="KW-0472">Membrane</keyword>